<reference evidence="1" key="2">
    <citation type="journal article" date="2023" name="Curr. Microbiol.">
        <title>Granulicatella seriolae sp. nov., a Novel Facultative Anaerobe Isolated from Yellowtail Marine Fish.</title>
        <authorList>
            <person name="Lee M."/>
            <person name="Choi Y.J."/>
            <person name="Farooq A."/>
            <person name="Jeong J.B."/>
            <person name="Jung M.Y."/>
        </authorList>
    </citation>
    <scope>NUCLEOTIDE SEQUENCE</scope>
    <source>
        <strain evidence="1">S8</strain>
    </source>
</reference>
<accession>A0ABT1WQ25</accession>
<evidence type="ECO:0000313" key="2">
    <source>
        <dbReference type="Proteomes" id="UP001059480"/>
    </source>
</evidence>
<name>A0ABT1WQ25_9LACT</name>
<dbReference type="SUPFAM" id="SSF56436">
    <property type="entry name" value="C-type lectin-like"/>
    <property type="match status" value="1"/>
</dbReference>
<dbReference type="Proteomes" id="UP001059480">
    <property type="component" value="Unassembled WGS sequence"/>
</dbReference>
<gene>
    <name evidence="1" type="ORF">NPA36_08680</name>
</gene>
<keyword evidence="2" id="KW-1185">Reference proteome</keyword>
<evidence type="ECO:0000313" key="1">
    <source>
        <dbReference type="EMBL" id="MCQ9210622.1"/>
    </source>
</evidence>
<protein>
    <submittedName>
        <fullName evidence="1">Formylglycine-generating enzyme family protein</fullName>
    </submittedName>
</protein>
<dbReference type="RefSeq" id="WP_256945735.1">
    <property type="nucleotide sequence ID" value="NZ_JANHNZ010000010.1"/>
</dbReference>
<comment type="caution">
    <text evidence="1">The sequence shown here is derived from an EMBL/GenBank/DDBJ whole genome shotgun (WGS) entry which is preliminary data.</text>
</comment>
<sequence length="370" mass="42519">MNADFFQQLNNPIWKQLSFDNKQVLLQHVLRYFVNPLLSVSNIEAKHFHYGGIKTDTFEVTIDGSRFVFVPGQTDCLLGWDGGLSGLDGLDCSEERQELRYALKNYLNEYLNGYIFQSKAPSWSEITNQKLTTQEVAQTINQQTSPLREVSIPPLLVEVSPKFVGLRPIGSYSVVTGELSDSSETSQAILNQIRDLVIPDHSQDVFLQEYPRTIRTEKLFIKENKANPDLYDCYIDNPVSYQAVKEDIQRTGMGLLSEDEWEYCRGASTRRLFPWSNKLHRSVLSDLQESPLGQRNMFGLEIAAPEWGPELIEDQAYTKGDWIEEKHKAPIINLLPFSNYYRSSSPLDITNHKYLDPGYYCVRRSIRIEL</sequence>
<proteinExistence type="predicted"/>
<dbReference type="EMBL" id="JANHNZ010000010">
    <property type="protein sequence ID" value="MCQ9210622.1"/>
    <property type="molecule type" value="Genomic_DNA"/>
</dbReference>
<organism evidence="1 2">
    <name type="scientific">Granulicatella seriolae</name>
    <dbReference type="NCBI Taxonomy" id="2967226"/>
    <lineage>
        <taxon>Bacteria</taxon>
        <taxon>Bacillati</taxon>
        <taxon>Bacillota</taxon>
        <taxon>Bacilli</taxon>
        <taxon>Lactobacillales</taxon>
        <taxon>Carnobacteriaceae</taxon>
        <taxon>Granulicatella</taxon>
    </lineage>
</organism>
<dbReference type="InterPro" id="IPR016187">
    <property type="entry name" value="CTDL_fold"/>
</dbReference>
<reference evidence="1" key="3">
    <citation type="journal article" date="2023" name="Microbiol. Resour. Announc.">
        <title>Draft Genome Sequence of Granulicatella sp. Strain S8, Isolated from a Marine Fish, Seriola quinqueradiata.</title>
        <authorList>
            <person name="Lee M."/>
            <person name="Farooq A."/>
            <person name="Jeong J.B."/>
            <person name="Jung M.Y."/>
        </authorList>
    </citation>
    <scope>NUCLEOTIDE SEQUENCE</scope>
    <source>
        <strain evidence="1">S8</strain>
    </source>
</reference>
<reference evidence="1" key="1">
    <citation type="submission" date="2022-07" db="EMBL/GenBank/DDBJ databases">
        <authorList>
            <person name="Jung M.-Y."/>
            <person name="Lee M."/>
        </authorList>
    </citation>
    <scope>NUCLEOTIDE SEQUENCE</scope>
    <source>
        <strain evidence="1">S8</strain>
    </source>
</reference>